<keyword evidence="8 10" id="KW-0472">Membrane</keyword>
<dbReference type="EMBL" id="JACKWZ010000136">
    <property type="protein sequence ID" value="KAF9414320.1"/>
    <property type="molecule type" value="Genomic_DNA"/>
</dbReference>
<feature type="transmembrane region" description="Helical" evidence="10">
    <location>
        <begin position="188"/>
        <end position="207"/>
    </location>
</feature>
<keyword evidence="4 10" id="KW-0812">Transmembrane</keyword>
<keyword evidence="3 10" id="KW-0808">Transferase</keyword>
<feature type="transmembrane region" description="Helical" evidence="10">
    <location>
        <begin position="53"/>
        <end position="70"/>
    </location>
</feature>
<dbReference type="GO" id="GO:0034625">
    <property type="term" value="P:fatty acid elongation, monounsaturated fatty acid"/>
    <property type="evidence" value="ECO:0007669"/>
    <property type="project" value="TreeGrafter"/>
</dbReference>
<dbReference type="PROSITE" id="PS01188">
    <property type="entry name" value="ELO"/>
    <property type="match status" value="1"/>
</dbReference>
<keyword evidence="7 10" id="KW-0443">Lipid metabolism</keyword>
<organism evidence="11 12">
    <name type="scientific">Spodoptera exigua</name>
    <name type="common">Beet armyworm</name>
    <name type="synonym">Noctua fulgens</name>
    <dbReference type="NCBI Taxonomy" id="7107"/>
    <lineage>
        <taxon>Eukaryota</taxon>
        <taxon>Metazoa</taxon>
        <taxon>Ecdysozoa</taxon>
        <taxon>Arthropoda</taxon>
        <taxon>Hexapoda</taxon>
        <taxon>Insecta</taxon>
        <taxon>Pterygota</taxon>
        <taxon>Neoptera</taxon>
        <taxon>Endopterygota</taxon>
        <taxon>Lepidoptera</taxon>
        <taxon>Glossata</taxon>
        <taxon>Ditrysia</taxon>
        <taxon>Noctuoidea</taxon>
        <taxon>Noctuidae</taxon>
        <taxon>Amphipyrinae</taxon>
        <taxon>Spodoptera</taxon>
    </lineage>
</organism>
<evidence type="ECO:0000256" key="9">
    <source>
        <dbReference type="ARBA" id="ARBA00023160"/>
    </source>
</evidence>
<feature type="transmembrane region" description="Helical" evidence="10">
    <location>
        <begin position="129"/>
        <end position="153"/>
    </location>
</feature>
<evidence type="ECO:0000256" key="7">
    <source>
        <dbReference type="ARBA" id="ARBA00023098"/>
    </source>
</evidence>
<dbReference type="GO" id="GO:0009922">
    <property type="term" value="F:fatty acid elongase activity"/>
    <property type="evidence" value="ECO:0007669"/>
    <property type="project" value="UniProtKB-EC"/>
</dbReference>
<evidence type="ECO:0000256" key="4">
    <source>
        <dbReference type="ARBA" id="ARBA00022692"/>
    </source>
</evidence>
<name>A0A835GE96_SPOEX</name>
<feature type="transmembrane region" description="Helical" evidence="10">
    <location>
        <begin position="257"/>
        <end position="274"/>
    </location>
</feature>
<dbReference type="InterPro" id="IPR002076">
    <property type="entry name" value="ELO_fam"/>
</dbReference>
<dbReference type="Proteomes" id="UP000648187">
    <property type="component" value="Unassembled WGS sequence"/>
</dbReference>
<comment type="subcellular location">
    <subcellularLocation>
        <location evidence="1">Membrane</location>
        <topology evidence="1">Multi-pass membrane protein</topology>
    </subcellularLocation>
</comment>
<evidence type="ECO:0000256" key="10">
    <source>
        <dbReference type="RuleBase" id="RU361115"/>
    </source>
</evidence>
<comment type="catalytic activity">
    <reaction evidence="10">
        <text>a very-long-chain acyl-CoA + malonyl-CoA + H(+) = a very-long-chain 3-oxoacyl-CoA + CO2 + CoA</text>
        <dbReference type="Rhea" id="RHEA:32727"/>
        <dbReference type="ChEBI" id="CHEBI:15378"/>
        <dbReference type="ChEBI" id="CHEBI:16526"/>
        <dbReference type="ChEBI" id="CHEBI:57287"/>
        <dbReference type="ChEBI" id="CHEBI:57384"/>
        <dbReference type="ChEBI" id="CHEBI:90725"/>
        <dbReference type="ChEBI" id="CHEBI:90736"/>
        <dbReference type="EC" id="2.3.1.199"/>
    </reaction>
</comment>
<keyword evidence="12" id="KW-1185">Reference proteome</keyword>
<keyword evidence="9 10" id="KW-0275">Fatty acid biosynthesis</keyword>
<evidence type="ECO:0000256" key="2">
    <source>
        <dbReference type="ARBA" id="ARBA00022516"/>
    </source>
</evidence>
<feature type="transmembrane region" description="Helical" evidence="10">
    <location>
        <begin position="82"/>
        <end position="102"/>
    </location>
</feature>
<dbReference type="GO" id="GO:0005789">
    <property type="term" value="C:endoplasmic reticulum membrane"/>
    <property type="evidence" value="ECO:0007669"/>
    <property type="project" value="TreeGrafter"/>
</dbReference>
<evidence type="ECO:0000256" key="5">
    <source>
        <dbReference type="ARBA" id="ARBA00022832"/>
    </source>
</evidence>
<dbReference type="GO" id="GO:0042761">
    <property type="term" value="P:very long-chain fatty acid biosynthetic process"/>
    <property type="evidence" value="ECO:0007669"/>
    <property type="project" value="TreeGrafter"/>
</dbReference>
<dbReference type="EC" id="2.3.1.199" evidence="10"/>
<accession>A0A835GE96</accession>
<evidence type="ECO:0000313" key="11">
    <source>
        <dbReference type="EMBL" id="KAF9414320.1"/>
    </source>
</evidence>
<evidence type="ECO:0000256" key="6">
    <source>
        <dbReference type="ARBA" id="ARBA00022989"/>
    </source>
</evidence>
<dbReference type="GO" id="GO:0030148">
    <property type="term" value="P:sphingolipid biosynthetic process"/>
    <property type="evidence" value="ECO:0007669"/>
    <property type="project" value="TreeGrafter"/>
</dbReference>
<keyword evidence="2 10" id="KW-0444">Lipid biosynthesis</keyword>
<gene>
    <name evidence="11" type="ORF">HW555_007717</name>
</gene>
<dbReference type="InterPro" id="IPR030457">
    <property type="entry name" value="ELO_CS"/>
</dbReference>
<sequence length="283" mass="33299">MKTLQSLVDATLPRLDILDKGHAKLVLANDYPLNPFSPEDPRTQDWFLIRTPWPGLFIMMLYLATIFRWLPDYMSKRPAYDLRRVIAAYNAIQIVGCAYIAYKSLSLGWLNHYSLICQGVDDGPHSVEYAWTVCYGYFIMKLVDLLDTIFFVLRKKQNQVTFLHVYHHFGMVAVSWGMVKWVPGGHGTMLVTLNSIVHMIMYGYYLLTTWDDSYKQSIWWKKHVTQVQILQFTLLLFHFISVVTWPECDFPRQPAYLLIPQNLFMVILFSDFYYRSYIKSKKT</sequence>
<evidence type="ECO:0000256" key="3">
    <source>
        <dbReference type="ARBA" id="ARBA00022679"/>
    </source>
</evidence>
<keyword evidence="5 10" id="KW-0276">Fatty acid metabolism</keyword>
<dbReference type="GO" id="GO:0034626">
    <property type="term" value="P:fatty acid elongation, polyunsaturated fatty acid"/>
    <property type="evidence" value="ECO:0007669"/>
    <property type="project" value="TreeGrafter"/>
</dbReference>
<comment type="caution">
    <text evidence="11">The sequence shown here is derived from an EMBL/GenBank/DDBJ whole genome shotgun (WGS) entry which is preliminary data.</text>
</comment>
<dbReference type="Pfam" id="PF01151">
    <property type="entry name" value="ELO"/>
    <property type="match status" value="1"/>
</dbReference>
<dbReference type="PANTHER" id="PTHR11157:SF164">
    <property type="entry name" value="ELONGATION OF VERY LONG CHAIN FATTY ACIDS PROTEIN"/>
    <property type="match status" value="1"/>
</dbReference>
<dbReference type="GO" id="GO:0019367">
    <property type="term" value="P:fatty acid elongation, saturated fatty acid"/>
    <property type="evidence" value="ECO:0007669"/>
    <property type="project" value="TreeGrafter"/>
</dbReference>
<evidence type="ECO:0000313" key="12">
    <source>
        <dbReference type="Proteomes" id="UP000648187"/>
    </source>
</evidence>
<keyword evidence="6 10" id="KW-1133">Transmembrane helix</keyword>
<proteinExistence type="inferred from homology"/>
<evidence type="ECO:0000256" key="1">
    <source>
        <dbReference type="ARBA" id="ARBA00004141"/>
    </source>
</evidence>
<reference evidence="11" key="1">
    <citation type="submission" date="2020-08" db="EMBL/GenBank/DDBJ databases">
        <title>Spodoptera exigua strain:BAW_Kor-Di-RS1 Genome sequencing and assembly.</title>
        <authorList>
            <person name="Kim J."/>
            <person name="Nam H.Y."/>
            <person name="Kwon M."/>
            <person name="Choi J.H."/>
            <person name="Cho S.R."/>
            <person name="Kim G.-H."/>
        </authorList>
    </citation>
    <scope>NUCLEOTIDE SEQUENCE</scope>
    <source>
        <strain evidence="11">BAW_Kor-Di-RS1</strain>
        <tissue evidence="11">Whole-body</tissue>
    </source>
</reference>
<protein>
    <recommendedName>
        <fullName evidence="10">Elongation of very long chain fatty acids protein</fullName>
        <ecNumber evidence="10">2.3.1.199</ecNumber>
    </recommendedName>
    <alternativeName>
        <fullName evidence="10">Very-long-chain 3-oxoacyl-CoA synthase</fullName>
    </alternativeName>
</protein>
<feature type="transmembrane region" description="Helical" evidence="10">
    <location>
        <begin position="165"/>
        <end position="182"/>
    </location>
</feature>
<feature type="transmembrane region" description="Helical" evidence="10">
    <location>
        <begin position="227"/>
        <end position="245"/>
    </location>
</feature>
<comment type="similarity">
    <text evidence="10">Belongs to the ELO family.</text>
</comment>
<dbReference type="AlphaFoldDB" id="A0A835GE96"/>
<evidence type="ECO:0000256" key="8">
    <source>
        <dbReference type="ARBA" id="ARBA00023136"/>
    </source>
</evidence>
<dbReference type="PANTHER" id="PTHR11157">
    <property type="entry name" value="FATTY ACID ACYL TRANSFERASE-RELATED"/>
    <property type="match status" value="1"/>
</dbReference>